<feature type="transmembrane region" description="Helical" evidence="5">
    <location>
        <begin position="198"/>
        <end position="213"/>
    </location>
</feature>
<feature type="transmembrane region" description="Helical" evidence="5">
    <location>
        <begin position="121"/>
        <end position="141"/>
    </location>
</feature>
<reference evidence="7 10" key="3">
    <citation type="journal article" date="2020" name="Microbiome">
        <title>Single-cell genomics of uncultured bacteria reveals dietary fiber responders in the mouse gut microbiota.</title>
        <authorList>
            <person name="Chijiiwa R."/>
            <person name="Hosokawa M."/>
            <person name="Kogawa M."/>
            <person name="Nishikawa Y."/>
            <person name="Ide K."/>
            <person name="Sakanashi C."/>
            <person name="Takahashi K."/>
            <person name="Takeyama H."/>
        </authorList>
    </citation>
    <scope>NUCLEOTIDE SEQUENCE [LARGE SCALE GENOMIC DNA]</scope>
    <source>
        <strain evidence="7">IMSAGC_017</strain>
    </source>
</reference>
<feature type="transmembrane region" description="Helical" evidence="5">
    <location>
        <begin position="219"/>
        <end position="235"/>
    </location>
</feature>
<evidence type="ECO:0000313" key="8">
    <source>
        <dbReference type="EMBL" id="SET23495.1"/>
    </source>
</evidence>
<dbReference type="PANTHER" id="PTHR37422:SF17">
    <property type="entry name" value="O-ANTIGEN LIGASE"/>
    <property type="match status" value="1"/>
</dbReference>
<feature type="transmembrane region" description="Helical" evidence="5">
    <location>
        <begin position="12"/>
        <end position="30"/>
    </location>
</feature>
<evidence type="ECO:0000313" key="10">
    <source>
        <dbReference type="Proteomes" id="UP000490821"/>
    </source>
</evidence>
<dbReference type="GeneID" id="78287630"/>
<protein>
    <submittedName>
        <fullName evidence="8">O-antigen ligase like membrane protein</fullName>
    </submittedName>
</protein>
<evidence type="ECO:0000256" key="2">
    <source>
        <dbReference type="ARBA" id="ARBA00022692"/>
    </source>
</evidence>
<feature type="transmembrane region" description="Helical" evidence="5">
    <location>
        <begin position="322"/>
        <end position="346"/>
    </location>
</feature>
<keyword evidence="2 5" id="KW-0812">Transmembrane</keyword>
<name>A0A1I0CV41_9FIRM</name>
<dbReference type="InterPro" id="IPR051533">
    <property type="entry name" value="WaaL-like"/>
</dbReference>
<evidence type="ECO:0000256" key="3">
    <source>
        <dbReference type="ARBA" id="ARBA00022989"/>
    </source>
</evidence>
<dbReference type="InterPro" id="IPR007016">
    <property type="entry name" value="O-antigen_ligase-rel_domated"/>
</dbReference>
<keyword evidence="9" id="KW-1185">Reference proteome</keyword>
<dbReference type="Pfam" id="PF04932">
    <property type="entry name" value="Wzy_C"/>
    <property type="match status" value="1"/>
</dbReference>
<feature type="transmembrane region" description="Helical" evidence="5">
    <location>
        <begin position="66"/>
        <end position="83"/>
    </location>
</feature>
<feature type="transmembrane region" description="Helical" evidence="5">
    <location>
        <begin position="358"/>
        <end position="377"/>
    </location>
</feature>
<dbReference type="Proteomes" id="UP000490821">
    <property type="component" value="Unassembled WGS sequence"/>
</dbReference>
<dbReference type="GO" id="GO:0016020">
    <property type="term" value="C:membrane"/>
    <property type="evidence" value="ECO:0007669"/>
    <property type="project" value="UniProtKB-SubCell"/>
</dbReference>
<comment type="subcellular location">
    <subcellularLocation>
        <location evidence="1">Membrane</location>
        <topology evidence="1">Multi-pass membrane protein</topology>
    </subcellularLocation>
</comment>
<dbReference type="RefSeq" id="WP_092352347.1">
    <property type="nucleotide sequence ID" value="NZ_BLMI01000054.1"/>
</dbReference>
<feature type="domain" description="O-antigen ligase-related" evidence="6">
    <location>
        <begin position="202"/>
        <end position="337"/>
    </location>
</feature>
<dbReference type="Proteomes" id="UP000198558">
    <property type="component" value="Unassembled WGS sequence"/>
</dbReference>
<organism evidence="8 9">
    <name type="scientific">Thomasclavelia cocleata</name>
    <dbReference type="NCBI Taxonomy" id="69824"/>
    <lineage>
        <taxon>Bacteria</taxon>
        <taxon>Bacillati</taxon>
        <taxon>Bacillota</taxon>
        <taxon>Erysipelotrichia</taxon>
        <taxon>Erysipelotrichales</taxon>
        <taxon>Coprobacillaceae</taxon>
        <taxon>Thomasclavelia</taxon>
    </lineage>
</organism>
<sequence length="416" mass="47746">MKKSSLFNNSIKKIHMVLFVYWFILVIWQNIRSGDNRSGMDVIIKVSLLLFLVCCYLFKSHKVNRNALLISYIWFFCYLVTFFKDKSGFNLGIMIPYIFPVLFFFLTFAIGHKFEITKKELLVFLNCNIAIVLYMVVYALLFCSDQFFNAFSLQSAYGNELSSFLVSNMEYGMYLLFGIIACIICLELNEKLNKFQRMCYYFIVVLFAINLVLTFSRTSIIAFIVLMLLYVFFAKSKKTKKIILFLFVIAIAAIFLLPSLQEFFVDIVFKGNADSGRSELANIGLNIYQSSSLDRKIFGNGFSNVSDMIELSSIHSNTHNGYIQVLLATGICGLIITVGILVVQFIINLKFIQQAKKYSFLLILYAGSVLIAAVYMMTSTCTIFYSNIDAYYLTIMAFIIPKYVRNAIKAETFDEK</sequence>
<dbReference type="EMBL" id="BLMI01000054">
    <property type="protein sequence ID" value="GFI40469.1"/>
    <property type="molecule type" value="Genomic_DNA"/>
</dbReference>
<feature type="transmembrane region" description="Helical" evidence="5">
    <location>
        <begin position="383"/>
        <end position="400"/>
    </location>
</feature>
<evidence type="ECO:0000256" key="4">
    <source>
        <dbReference type="ARBA" id="ARBA00023136"/>
    </source>
</evidence>
<dbReference type="AlphaFoldDB" id="A0A1I0CV41"/>
<dbReference type="OrthoDB" id="10011677at2"/>
<proteinExistence type="predicted"/>
<dbReference type="PANTHER" id="PTHR37422">
    <property type="entry name" value="TEICHURONIC ACID BIOSYNTHESIS PROTEIN TUAE"/>
    <property type="match status" value="1"/>
</dbReference>
<dbReference type="EMBL" id="FOIN01000004">
    <property type="protein sequence ID" value="SET23495.1"/>
    <property type="molecule type" value="Genomic_DNA"/>
</dbReference>
<evidence type="ECO:0000256" key="5">
    <source>
        <dbReference type="SAM" id="Phobius"/>
    </source>
</evidence>
<reference evidence="8" key="2">
    <citation type="submission" date="2016-10" db="EMBL/GenBank/DDBJ databases">
        <authorList>
            <person name="de Groot N.N."/>
        </authorList>
    </citation>
    <scope>NUCLEOTIDE SEQUENCE [LARGE SCALE GENOMIC DNA]</scope>
    <source>
        <strain evidence="8">DSM 1551</strain>
    </source>
</reference>
<reference evidence="9" key="1">
    <citation type="submission" date="2016-10" db="EMBL/GenBank/DDBJ databases">
        <authorList>
            <person name="Varghese N."/>
            <person name="Submissions S."/>
        </authorList>
    </citation>
    <scope>NUCLEOTIDE SEQUENCE [LARGE SCALE GENOMIC DNA]</scope>
    <source>
        <strain evidence="9">DSM 1551</strain>
    </source>
</reference>
<evidence type="ECO:0000313" key="9">
    <source>
        <dbReference type="Proteomes" id="UP000198558"/>
    </source>
</evidence>
<evidence type="ECO:0000256" key="1">
    <source>
        <dbReference type="ARBA" id="ARBA00004141"/>
    </source>
</evidence>
<feature type="transmembrane region" description="Helical" evidence="5">
    <location>
        <begin position="42"/>
        <end position="59"/>
    </location>
</feature>
<accession>A0A1I0CV41</accession>
<keyword evidence="3 5" id="KW-1133">Transmembrane helix</keyword>
<gene>
    <name evidence="7" type="ORF">IMSAGC017_00501</name>
    <name evidence="8" type="ORF">SAMN04489758_10411</name>
</gene>
<keyword evidence="4 5" id="KW-0472">Membrane</keyword>
<feature type="transmembrane region" description="Helical" evidence="5">
    <location>
        <begin position="242"/>
        <end position="260"/>
    </location>
</feature>
<feature type="transmembrane region" description="Helical" evidence="5">
    <location>
        <begin position="89"/>
        <end position="109"/>
    </location>
</feature>
<evidence type="ECO:0000313" key="7">
    <source>
        <dbReference type="EMBL" id="GFI40469.1"/>
    </source>
</evidence>
<evidence type="ECO:0000259" key="6">
    <source>
        <dbReference type="Pfam" id="PF04932"/>
    </source>
</evidence>
<keyword evidence="8" id="KW-0436">Ligase</keyword>
<dbReference type="GO" id="GO:0016874">
    <property type="term" value="F:ligase activity"/>
    <property type="evidence" value="ECO:0007669"/>
    <property type="project" value="UniProtKB-KW"/>
</dbReference>
<feature type="transmembrane region" description="Helical" evidence="5">
    <location>
        <begin position="161"/>
        <end position="186"/>
    </location>
</feature>